<proteinExistence type="predicted"/>
<evidence type="ECO:0000313" key="1">
    <source>
        <dbReference type="EMBL" id="CAD8378177.1"/>
    </source>
</evidence>
<dbReference type="AlphaFoldDB" id="A0A7S0AYG7"/>
<sequence>MDHRQVNHKWGPWYDLSGSYAEPIASDENPESFSGFAPTLHTDHVSGDRTRSVNYVFSTQMLLPSSRVPGFIFHQTERTDHDGHFYCTRGVKECVNNSNTRDFDYLGYKYSLLSTLGTAGLNNVFTMIPARDPAEFELLPKADINFIHDWLKWTDSNLPKLRNTEWIPTLPGPSVGNVDGTHSMDGDEGFIFLFNPNPMQLNVTLAVDESIGLLDAAQDQHWQVSELFPTTGSVGTWASQESVVVSVEGGSARVLELRKHSVGPARLLHATGARARVAMADEKLELHEALGVSGQEASVLVQASSPSAAAVNGVQCTLGAAPMRAARWQIRAHFAGPSMLGNAPVLPLPSKDFTGGWYNGTFKIPQAYFKQLKARATTYPIPWTHSASGCGQPHCVDDSKATWLIPTRLLMAASVVHPAADMQLRLLLDGKEVPLARSYNSRGRELHSCFLGFYFDASSLKAERDYHVALNLPKLQAGQFYGLFWQNIETVYTDQVESCTILPDGDHISERIV</sequence>
<organism evidence="1">
    <name type="scientific">Pyrodinium bahamense</name>
    <dbReference type="NCBI Taxonomy" id="73915"/>
    <lineage>
        <taxon>Eukaryota</taxon>
        <taxon>Sar</taxon>
        <taxon>Alveolata</taxon>
        <taxon>Dinophyceae</taxon>
        <taxon>Gonyaulacales</taxon>
        <taxon>Pyrocystaceae</taxon>
        <taxon>Pyrodinium</taxon>
    </lineage>
</organism>
<name>A0A7S0AYG7_9DINO</name>
<dbReference type="EMBL" id="HBEG01038814">
    <property type="protein sequence ID" value="CAD8378177.1"/>
    <property type="molecule type" value="Transcribed_RNA"/>
</dbReference>
<reference evidence="1" key="1">
    <citation type="submission" date="2021-01" db="EMBL/GenBank/DDBJ databases">
        <authorList>
            <person name="Corre E."/>
            <person name="Pelletier E."/>
            <person name="Niang G."/>
            <person name="Scheremetjew M."/>
            <person name="Finn R."/>
            <person name="Kale V."/>
            <person name="Holt S."/>
            <person name="Cochrane G."/>
            <person name="Meng A."/>
            <person name="Brown T."/>
            <person name="Cohen L."/>
        </authorList>
    </citation>
    <scope>NUCLEOTIDE SEQUENCE</scope>
    <source>
        <strain evidence="1">Pbaha01</strain>
    </source>
</reference>
<gene>
    <name evidence="1" type="ORF">PBAH0796_LOCUS23671</name>
</gene>
<accession>A0A7S0AYG7</accession>
<protein>
    <submittedName>
        <fullName evidence="1">Uncharacterized protein</fullName>
    </submittedName>
</protein>